<dbReference type="Proteomes" id="UP000030744">
    <property type="component" value="Unassembled WGS sequence"/>
</dbReference>
<evidence type="ECO:0000313" key="2">
    <source>
        <dbReference type="EMBL" id="CDJ30972.1"/>
    </source>
</evidence>
<feature type="compositionally biased region" description="Basic and acidic residues" evidence="1">
    <location>
        <begin position="109"/>
        <end position="121"/>
    </location>
</feature>
<proteinExistence type="predicted"/>
<dbReference type="EMBL" id="HG682937">
    <property type="protein sequence ID" value="CDJ30972.1"/>
    <property type="molecule type" value="Genomic_DNA"/>
</dbReference>
<gene>
    <name evidence="2" type="ORF">EMH_0062880</name>
</gene>
<organism evidence="2 3">
    <name type="scientific">Eimeria mitis</name>
    <dbReference type="NCBI Taxonomy" id="44415"/>
    <lineage>
        <taxon>Eukaryota</taxon>
        <taxon>Sar</taxon>
        <taxon>Alveolata</taxon>
        <taxon>Apicomplexa</taxon>
        <taxon>Conoidasida</taxon>
        <taxon>Coccidia</taxon>
        <taxon>Eucoccidiorida</taxon>
        <taxon>Eimeriorina</taxon>
        <taxon>Eimeriidae</taxon>
        <taxon>Eimeria</taxon>
    </lineage>
</organism>
<reference evidence="2" key="2">
    <citation type="submission" date="2013-10" db="EMBL/GenBank/DDBJ databases">
        <authorList>
            <person name="Aslett M."/>
        </authorList>
    </citation>
    <scope>NUCLEOTIDE SEQUENCE [LARGE SCALE GENOMIC DNA]</scope>
    <source>
        <strain evidence="2">Houghton</strain>
    </source>
</reference>
<dbReference type="RefSeq" id="XP_013353537.1">
    <property type="nucleotide sequence ID" value="XM_013498083.1"/>
</dbReference>
<dbReference type="VEuPathDB" id="ToxoDB:EMH_0062880"/>
<keyword evidence="3" id="KW-1185">Reference proteome</keyword>
<feature type="compositionally biased region" description="Polar residues" evidence="1">
    <location>
        <begin position="96"/>
        <end position="106"/>
    </location>
</feature>
<sequence>MILWKTPPMEMPLQSPPPLDSDMDWLIESVLLEDEQAVSAEFWISDDDHVDSITDSSTGATDVSESTPSESAPADSDTSVVETPLQPSPALDPVINSHTDSESSGGKDSISEDVRTPESEPLHPVSDSSTVSMPPASRDDPEGPDADSGGGEAVYASMQSVLPCAHHCLYAPGIER</sequence>
<feature type="region of interest" description="Disordered" evidence="1">
    <location>
        <begin position="43"/>
        <end position="154"/>
    </location>
</feature>
<feature type="region of interest" description="Disordered" evidence="1">
    <location>
        <begin position="1"/>
        <end position="21"/>
    </location>
</feature>
<evidence type="ECO:0000313" key="3">
    <source>
        <dbReference type="Proteomes" id="UP000030744"/>
    </source>
</evidence>
<name>U6K3R7_9EIME</name>
<feature type="compositionally biased region" description="Polar residues" evidence="1">
    <location>
        <begin position="53"/>
        <end position="81"/>
    </location>
</feature>
<reference evidence="2" key="1">
    <citation type="submission" date="2013-10" db="EMBL/GenBank/DDBJ databases">
        <title>Genomic analysis of the causative agents of coccidiosis in chickens.</title>
        <authorList>
            <person name="Reid A.J."/>
            <person name="Blake D."/>
            <person name="Billington K."/>
            <person name="Browne H."/>
            <person name="Dunn M."/>
            <person name="Hung S."/>
            <person name="Kawahara F."/>
            <person name="Miranda-Saavedra D."/>
            <person name="Mourier T."/>
            <person name="Nagra H."/>
            <person name="Otto T.D."/>
            <person name="Rawlings N."/>
            <person name="Sanchez A."/>
            <person name="Sanders M."/>
            <person name="Subramaniam C."/>
            <person name="Tay Y."/>
            <person name="Dear P."/>
            <person name="Doerig C."/>
            <person name="Gruber A."/>
            <person name="Parkinson J."/>
            <person name="Shirley M."/>
            <person name="Wan K.L."/>
            <person name="Berriman M."/>
            <person name="Tomley F."/>
            <person name="Pain A."/>
        </authorList>
    </citation>
    <scope>NUCLEOTIDE SEQUENCE [LARGE SCALE GENOMIC DNA]</scope>
    <source>
        <strain evidence="2">Houghton</strain>
    </source>
</reference>
<accession>U6K3R7</accession>
<dbReference type="AlphaFoldDB" id="U6K3R7"/>
<evidence type="ECO:0000256" key="1">
    <source>
        <dbReference type="SAM" id="MobiDB-lite"/>
    </source>
</evidence>
<protein>
    <submittedName>
        <fullName evidence="2">Uncharacterized protein</fullName>
    </submittedName>
</protein>
<dbReference type="GeneID" id="25380884"/>